<feature type="region of interest" description="Disordered" evidence="1">
    <location>
        <begin position="36"/>
        <end position="77"/>
    </location>
</feature>
<evidence type="ECO:0000256" key="1">
    <source>
        <dbReference type="SAM" id="MobiDB-lite"/>
    </source>
</evidence>
<feature type="compositionally biased region" description="Basic residues" evidence="1">
    <location>
        <begin position="428"/>
        <end position="447"/>
    </location>
</feature>
<gene>
    <name evidence="2" type="ORF">CLUP02_06438</name>
</gene>
<feature type="compositionally biased region" description="Pro residues" evidence="1">
    <location>
        <begin position="334"/>
        <end position="344"/>
    </location>
</feature>
<dbReference type="Proteomes" id="UP000830671">
    <property type="component" value="Chromosome 3"/>
</dbReference>
<organism evidence="2 3">
    <name type="scientific">Colletotrichum lupini</name>
    <dbReference type="NCBI Taxonomy" id="145971"/>
    <lineage>
        <taxon>Eukaryota</taxon>
        <taxon>Fungi</taxon>
        <taxon>Dikarya</taxon>
        <taxon>Ascomycota</taxon>
        <taxon>Pezizomycotina</taxon>
        <taxon>Sordariomycetes</taxon>
        <taxon>Hypocreomycetidae</taxon>
        <taxon>Glomerellales</taxon>
        <taxon>Glomerellaceae</taxon>
        <taxon>Colletotrichum</taxon>
        <taxon>Colletotrichum acutatum species complex</taxon>
    </lineage>
</organism>
<name>A0A9Q8SP48_9PEZI</name>
<evidence type="ECO:0000313" key="2">
    <source>
        <dbReference type="EMBL" id="UQC80952.1"/>
    </source>
</evidence>
<feature type="region of interest" description="Disordered" evidence="1">
    <location>
        <begin position="314"/>
        <end position="353"/>
    </location>
</feature>
<keyword evidence="3" id="KW-1185">Reference proteome</keyword>
<dbReference type="RefSeq" id="XP_049142580.1">
    <property type="nucleotide sequence ID" value="XM_049285437.1"/>
</dbReference>
<evidence type="ECO:0000313" key="3">
    <source>
        <dbReference type="Proteomes" id="UP000830671"/>
    </source>
</evidence>
<reference evidence="2" key="1">
    <citation type="journal article" date="2021" name="Mol. Plant Microbe Interact.">
        <title>Complete Genome Sequence of the Plant-Pathogenic Fungus Colletotrichum lupini.</title>
        <authorList>
            <person name="Baroncelli R."/>
            <person name="Pensec F."/>
            <person name="Da Lio D."/>
            <person name="Boufleur T."/>
            <person name="Vicente I."/>
            <person name="Sarrocco S."/>
            <person name="Picot A."/>
            <person name="Baraldi E."/>
            <person name="Sukno S."/>
            <person name="Thon M."/>
            <person name="Le Floch G."/>
        </authorList>
    </citation>
    <scope>NUCLEOTIDE SEQUENCE</scope>
    <source>
        <strain evidence="2">IMI 504893</strain>
    </source>
</reference>
<dbReference type="EMBL" id="CP019475">
    <property type="protein sequence ID" value="UQC80952.1"/>
    <property type="molecule type" value="Genomic_DNA"/>
</dbReference>
<sequence>MLHQRQDDERRQRFCVLVYPILFPLIGIEFSNKPYEPPDHIQHSNITPASEKLQEATTGPTRKRAGPRPLQVPVEGGSHTSVSAFVRKLTPPPSHGPQSRPHLAAPCRKQPPPLHCLQVGPPPLKKNLTVAQYRHDAQPWGLPDYGGLFIAMNRLLRSPCLSSPAPRNFIVLPANRKSQNHSSYQRKSHVSIYLVRSSQTETSRSGSMSNFLHSSNMPRPGATLSPTCLPCSRFVSLNPHPFSKSLGLVSSRLVGFRLAAKRVNLPYLSGQRQFNVSKASPSWESLGSSWTPSWAGSGQDSPINGPRTLEKAQARLHKQEVQSGPCCRPASERQPPPPPVPSHPIPSCRPSYDGLDEDDHWSMILFPAAPNVRRSPGSSLQMSSLFCAEIHHGIAFSHAGQIDNPPVELREPHPNQPYEPTTSTINDHHHHYPRPNLRKPAHPKKPHKKEEQRTPTVTVWASQKGAAAASDSGNPSDETHLGPLGPSWIVDSREYAVLLRRIRRQKKKVPDRSGPPWQGPQHIRPPGRHTAGPRPRPSTIPSHTTIPKLPACKLQTARLSRTRTRMDRGGPAPLRSGVNLSLGSVSGQEFSVLVPRRGSSTLYTQVRVSRAAAVTKSMTSRNFSTRPCSFSITFKKSFLKYLFKFAFNHLRFRNANHDTPPTPITKSLFSRSDSCHRFRPIRPTHADTQLATCPFLGHHQSLFLRGIFVVGQSPSIQRRQ</sequence>
<feature type="region of interest" description="Disordered" evidence="1">
    <location>
        <begin position="399"/>
        <end position="487"/>
    </location>
</feature>
<accession>A0A9Q8SP48</accession>
<dbReference type="KEGG" id="clup:CLUP02_06438"/>
<proteinExistence type="predicted"/>
<feature type="region of interest" description="Disordered" evidence="1">
    <location>
        <begin position="505"/>
        <end position="546"/>
    </location>
</feature>
<dbReference type="AlphaFoldDB" id="A0A9Q8SP48"/>
<protein>
    <submittedName>
        <fullName evidence="2">Uncharacterized protein</fullName>
    </submittedName>
</protein>
<dbReference type="GeneID" id="73340447"/>